<dbReference type="STRING" id="525909.Afer_1212"/>
<evidence type="ECO:0000256" key="3">
    <source>
        <dbReference type="ARBA" id="ARBA00007078"/>
    </source>
</evidence>
<comment type="catalytic activity">
    <reaction evidence="14 15">
        <text>tRNA(Ile) + L-isoleucine + ATP = L-isoleucyl-tRNA(Ile) + AMP + diphosphate</text>
        <dbReference type="Rhea" id="RHEA:11060"/>
        <dbReference type="Rhea" id="RHEA-COMP:9666"/>
        <dbReference type="Rhea" id="RHEA-COMP:9695"/>
        <dbReference type="ChEBI" id="CHEBI:30616"/>
        <dbReference type="ChEBI" id="CHEBI:33019"/>
        <dbReference type="ChEBI" id="CHEBI:58045"/>
        <dbReference type="ChEBI" id="CHEBI:78442"/>
        <dbReference type="ChEBI" id="CHEBI:78528"/>
        <dbReference type="ChEBI" id="CHEBI:456215"/>
        <dbReference type="EC" id="6.1.1.5"/>
    </reaction>
</comment>
<evidence type="ECO:0000313" key="18">
    <source>
        <dbReference type="EMBL" id="ACU54144.1"/>
    </source>
</evidence>
<dbReference type="RefSeq" id="WP_015798630.1">
    <property type="nucleotide sequence ID" value="NC_013124.1"/>
</dbReference>
<dbReference type="HAMAP" id="MF_02003">
    <property type="entry name" value="Ile_tRNA_synth_type2"/>
    <property type="match status" value="1"/>
</dbReference>
<dbReference type="PROSITE" id="PS00178">
    <property type="entry name" value="AA_TRNA_LIGASE_I"/>
    <property type="match status" value="1"/>
</dbReference>
<dbReference type="InterPro" id="IPR002301">
    <property type="entry name" value="Ile-tRNA-ligase"/>
</dbReference>
<dbReference type="GO" id="GO:0008270">
    <property type="term" value="F:zinc ion binding"/>
    <property type="evidence" value="ECO:0007669"/>
    <property type="project" value="UniProtKB-UniRule"/>
</dbReference>
<dbReference type="InterPro" id="IPR009080">
    <property type="entry name" value="tRNAsynth_Ia_anticodon-bd"/>
</dbReference>
<feature type="binding site" evidence="15">
    <location>
        <position position="623"/>
    </location>
    <ligand>
        <name>ATP</name>
        <dbReference type="ChEBI" id="CHEBI:30616"/>
    </ligand>
</feature>
<keyword evidence="8 15" id="KW-0547">Nucleotide-binding</keyword>
<dbReference type="GO" id="GO:0005524">
    <property type="term" value="F:ATP binding"/>
    <property type="evidence" value="ECO:0007669"/>
    <property type="project" value="UniProtKB-UniRule"/>
</dbReference>
<organism evidence="18 19">
    <name type="scientific">Acidimicrobium ferrooxidans (strain DSM 10331 / JCM 15462 / NBRC 103882 / ICP)</name>
    <dbReference type="NCBI Taxonomy" id="525909"/>
    <lineage>
        <taxon>Bacteria</taxon>
        <taxon>Bacillati</taxon>
        <taxon>Actinomycetota</taxon>
        <taxon>Acidimicrobiia</taxon>
        <taxon>Acidimicrobiales</taxon>
        <taxon>Acidimicrobiaceae</taxon>
        <taxon>Acidimicrobium</taxon>
    </lineage>
</organism>
<evidence type="ECO:0000256" key="11">
    <source>
        <dbReference type="ARBA" id="ARBA00022917"/>
    </source>
</evidence>
<dbReference type="SUPFAM" id="SSF52374">
    <property type="entry name" value="Nucleotidylyl transferase"/>
    <property type="match status" value="1"/>
</dbReference>
<dbReference type="Proteomes" id="UP000000771">
    <property type="component" value="Chromosome"/>
</dbReference>
<dbReference type="PANTHER" id="PTHR42780:SF1">
    <property type="entry name" value="ISOLEUCINE--TRNA LIGASE, CYTOPLASMIC"/>
    <property type="match status" value="1"/>
</dbReference>
<dbReference type="PANTHER" id="PTHR42780">
    <property type="entry name" value="SOLEUCYL-TRNA SYNTHETASE"/>
    <property type="match status" value="1"/>
</dbReference>
<keyword evidence="11 15" id="KW-0648">Protein biosynthesis</keyword>
<evidence type="ECO:0000256" key="5">
    <source>
        <dbReference type="ARBA" id="ARBA00022490"/>
    </source>
</evidence>
<evidence type="ECO:0000256" key="9">
    <source>
        <dbReference type="ARBA" id="ARBA00022833"/>
    </source>
</evidence>
<evidence type="ECO:0000256" key="14">
    <source>
        <dbReference type="ARBA" id="ARBA00048359"/>
    </source>
</evidence>
<dbReference type="SUPFAM" id="SSF47323">
    <property type="entry name" value="Anticodon-binding domain of a subclass of class I aminoacyl-tRNA synthetases"/>
    <property type="match status" value="1"/>
</dbReference>
<name>C7LZI6_ACIFD</name>
<dbReference type="AlphaFoldDB" id="C7LZI6"/>
<evidence type="ECO:0000256" key="1">
    <source>
        <dbReference type="ARBA" id="ARBA00001947"/>
    </source>
</evidence>
<evidence type="ECO:0000256" key="7">
    <source>
        <dbReference type="ARBA" id="ARBA00022723"/>
    </source>
</evidence>
<comment type="function">
    <text evidence="13 15">Catalyzes the attachment of isoleucine to tRNA(Ile). As IleRS can inadvertently accommodate and process structurally similar amino acids such as valine, to avoid such errors it has two additional distinct tRNA(Ile)-dependent editing activities. One activity is designated as 'pretransfer' editing and involves the hydrolysis of activated Val-AMP. The other activity is designated 'posttransfer' editing and involves deacylation of mischarged Val-tRNA(Ile).</text>
</comment>
<keyword evidence="7 15" id="KW-0479">Metal-binding</keyword>
<evidence type="ECO:0000256" key="15">
    <source>
        <dbReference type="HAMAP-Rule" id="MF_02003"/>
    </source>
</evidence>
<dbReference type="GO" id="GO:0000049">
    <property type="term" value="F:tRNA binding"/>
    <property type="evidence" value="ECO:0007669"/>
    <property type="project" value="InterPro"/>
</dbReference>
<dbReference type="NCBIfam" id="TIGR00392">
    <property type="entry name" value="ileS"/>
    <property type="match status" value="1"/>
</dbReference>
<comment type="subunit">
    <text evidence="4 15">Monomer.</text>
</comment>
<evidence type="ECO:0000259" key="16">
    <source>
        <dbReference type="Pfam" id="PF00133"/>
    </source>
</evidence>
<dbReference type="Gene3D" id="3.90.740.10">
    <property type="entry name" value="Valyl/Leucyl/Isoleucyl-tRNA synthetase, editing domain"/>
    <property type="match status" value="1"/>
</dbReference>
<evidence type="ECO:0000256" key="8">
    <source>
        <dbReference type="ARBA" id="ARBA00022741"/>
    </source>
</evidence>
<evidence type="ECO:0000259" key="17">
    <source>
        <dbReference type="Pfam" id="PF08264"/>
    </source>
</evidence>
<accession>C7LZI6</accession>
<dbReference type="GO" id="GO:0002161">
    <property type="term" value="F:aminoacyl-tRNA deacylase activity"/>
    <property type="evidence" value="ECO:0007669"/>
    <property type="project" value="InterPro"/>
</dbReference>
<dbReference type="EMBL" id="CP001631">
    <property type="protein sequence ID" value="ACU54144.1"/>
    <property type="molecule type" value="Genomic_DNA"/>
</dbReference>
<dbReference type="CDD" id="cd00818">
    <property type="entry name" value="IleRS_core"/>
    <property type="match status" value="1"/>
</dbReference>
<sequence>MDEAPEPYPAQPATLDLPALEHDVLASWEREGTFAASIERRRAEGAPAFVFYDGPPFANGLPHYGHLLTGFVKDAVPRYQTMRGKLVERRFGWDCHGLPAEMAVEKELGLTSREDIERVGVGVFNDHCRALVDHTSDEWDRYVTRQARWVDFEHAYRTMDLPFMESVMWAFKRLYDRGLIYEHYRVLPYCWECETPLSNFETRQDDAYRPRIDPAVTVAFAVEGDPRLAGTLEGPLWALAWTTTPWTLPSNLALAVNPAETYVLVRSQASDQDAGRTYVLAEARLGAYADRFPDAEVLARVAGRDLVGRRFAPLFPFFADTPGAFVILGADFVTLDEGTGIVQLAPGFGEEDQQVCEANGIPVVVPVDDRGRYTAEVEPWAGVQVFEANPAIIEVLRDQGALITQEDYEHSYPHCWRTETPLIYRAMSSWFVAVTALKDRLLAENESIDWVPAHVKHGAFGKWLEGARDWSITRNRYWGAPIPVWRSDDPAYPRIDVYGSLDELERDFGVRPSDLHRPAIDELVRPNPDDPTGRSMMRRVPDVLDCWFESGSMPFAQLHYPFENKERFEANFPADFIVEYVGQTRGWFYTLHVLAVALFDRPPFRHCIAHGIVLGNDGRKLSKRLRNYPDPWEVFEEIGADAMRWFLLSSPILRGQEMLLERSAMVDTVRRVINPLWNTFNFLVLYARADHLRGQRVHSATHVLDRYLLAATHDLVVEVTDAMDHFELSRATTAVERHLDRLTNWYVRRSRSRFWSRRDDTTEDAKREAYDTLHTALETLALVTAPLLPMLSEHIYRTLTNEASVHLADWPNAEALPSDPTLVAQMERVREVCSLAHSIRKAAGLRARLPLRRLTVVLADPFDLEPYVELIRDEVNVKEVVVEPAAEHPVTWQLSVNPRVLGPRLGARVQDVIRAAREGRFDISGDRVTCDGVELAPDEFTLTLATDDPKRVRSFADRRGLVILETTVDDELEREGLARDLIRLVQQHRKDHGYEIVDRIRLAIALDRTGRVQGALAQHANEVLGECLATELILDDAAALDLPDRSQVTIGGEQVTIATEPVRALTEPDGQR</sequence>
<dbReference type="FunFam" id="3.40.50.620:FF:000075">
    <property type="entry name" value="Isoleucine--tRNA ligase"/>
    <property type="match status" value="1"/>
</dbReference>
<reference evidence="18 19" key="1">
    <citation type="journal article" date="2009" name="Stand. Genomic Sci.">
        <title>Complete genome sequence of Acidimicrobium ferrooxidans type strain (ICP).</title>
        <authorList>
            <person name="Clum A."/>
            <person name="Nolan M."/>
            <person name="Lang E."/>
            <person name="Glavina Del Rio T."/>
            <person name="Tice H."/>
            <person name="Copeland A."/>
            <person name="Cheng J.F."/>
            <person name="Lucas S."/>
            <person name="Chen F."/>
            <person name="Bruce D."/>
            <person name="Goodwin L."/>
            <person name="Pitluck S."/>
            <person name="Ivanova N."/>
            <person name="Mavrommatis K."/>
            <person name="Mikhailova N."/>
            <person name="Pati A."/>
            <person name="Chen A."/>
            <person name="Palaniappan K."/>
            <person name="Goker M."/>
            <person name="Spring S."/>
            <person name="Land M."/>
            <person name="Hauser L."/>
            <person name="Chang Y.J."/>
            <person name="Jeffries C.C."/>
            <person name="Chain P."/>
            <person name="Bristow J."/>
            <person name="Eisen J.A."/>
            <person name="Markowitz V."/>
            <person name="Hugenholtz P."/>
            <person name="Kyrpides N.C."/>
            <person name="Klenk H.P."/>
            <person name="Lapidus A."/>
        </authorList>
    </citation>
    <scope>NUCLEOTIDE SEQUENCE [LARGE SCALE GENOMIC DNA]</scope>
    <source>
        <strain evidence="19">DSM 10331 / JCM 15462 / NBRC 103882 / ICP</strain>
    </source>
</reference>
<evidence type="ECO:0000256" key="4">
    <source>
        <dbReference type="ARBA" id="ARBA00011245"/>
    </source>
</evidence>
<keyword evidence="12 15" id="KW-0030">Aminoacyl-tRNA synthetase</keyword>
<evidence type="ECO:0000256" key="2">
    <source>
        <dbReference type="ARBA" id="ARBA00004496"/>
    </source>
</evidence>
<keyword evidence="9 15" id="KW-0862">Zinc</keyword>
<dbReference type="Pfam" id="PF00133">
    <property type="entry name" value="tRNA-synt_1"/>
    <property type="match status" value="1"/>
</dbReference>
<dbReference type="Gene3D" id="3.40.50.620">
    <property type="entry name" value="HUPs"/>
    <property type="match status" value="2"/>
</dbReference>
<dbReference type="SUPFAM" id="SSF50677">
    <property type="entry name" value="ValRS/IleRS/LeuRS editing domain"/>
    <property type="match status" value="1"/>
</dbReference>
<dbReference type="Pfam" id="PF08264">
    <property type="entry name" value="Anticodon_1"/>
    <property type="match status" value="1"/>
</dbReference>
<proteinExistence type="inferred from homology"/>
<dbReference type="Pfam" id="PF19302">
    <property type="entry name" value="DUF5915"/>
    <property type="match status" value="1"/>
</dbReference>
<evidence type="ECO:0000256" key="10">
    <source>
        <dbReference type="ARBA" id="ARBA00022840"/>
    </source>
</evidence>
<comment type="subcellular location">
    <subcellularLocation>
        <location evidence="2 15">Cytoplasm</location>
    </subcellularLocation>
</comment>
<keyword evidence="10 15" id="KW-0067">ATP-binding</keyword>
<dbReference type="InterPro" id="IPR002300">
    <property type="entry name" value="aa-tRNA-synth_Ia"/>
</dbReference>
<dbReference type="Gene3D" id="1.10.730.10">
    <property type="entry name" value="Isoleucyl-tRNA Synthetase, Domain 1"/>
    <property type="match status" value="1"/>
</dbReference>
<dbReference type="CDD" id="cd07961">
    <property type="entry name" value="Anticodon_Ia_Ile_ABEc"/>
    <property type="match status" value="1"/>
</dbReference>
<dbReference type="FunFam" id="3.40.50.620:FF:000063">
    <property type="entry name" value="Isoleucine--tRNA ligase"/>
    <property type="match status" value="1"/>
</dbReference>
<protein>
    <recommendedName>
        <fullName evidence="15">Isoleucine--tRNA ligase</fullName>
        <ecNumber evidence="15">6.1.1.5</ecNumber>
    </recommendedName>
    <alternativeName>
        <fullName evidence="15">Isoleucyl-tRNA synthetase</fullName>
        <shortName evidence="15">IleRS</shortName>
    </alternativeName>
</protein>
<feature type="domain" description="Aminoacyl-tRNA synthetase class Ia" evidence="16">
    <location>
        <begin position="24"/>
        <end position="655"/>
    </location>
</feature>
<comment type="cofactor">
    <cofactor evidence="1 15">
        <name>Zn(2+)</name>
        <dbReference type="ChEBI" id="CHEBI:29105"/>
    </cofactor>
</comment>
<comment type="domain">
    <text evidence="15">IleRS has two distinct active sites: one for aminoacylation and one for editing. The misactivated valine is translocated from the active site to the editing site, which sterically excludes the correctly activated isoleucine. The single editing site contains two valyl binding pockets, one specific for each substrate (Val-AMP or Val-tRNA(Ile)).</text>
</comment>
<feature type="short sequence motif" description="'HIGH' region" evidence="15">
    <location>
        <begin position="56"/>
        <end position="66"/>
    </location>
</feature>
<dbReference type="InterPro" id="IPR033709">
    <property type="entry name" value="Anticodon_Ile_ABEc"/>
</dbReference>
<gene>
    <name evidence="15" type="primary">ileS</name>
    <name evidence="18" type="ordered locus">Afer_1212</name>
</gene>
<feature type="short sequence motif" description="'KMSKS' region" evidence="15">
    <location>
        <begin position="620"/>
        <end position="624"/>
    </location>
</feature>
<keyword evidence="5 15" id="KW-0963">Cytoplasm</keyword>
<dbReference type="EC" id="6.1.1.5" evidence="15"/>
<dbReference type="GO" id="GO:0004822">
    <property type="term" value="F:isoleucine-tRNA ligase activity"/>
    <property type="evidence" value="ECO:0007669"/>
    <property type="project" value="UniProtKB-UniRule"/>
</dbReference>
<dbReference type="HOGENOM" id="CLU_001493_1_1_11"/>
<dbReference type="GO" id="GO:0005737">
    <property type="term" value="C:cytoplasm"/>
    <property type="evidence" value="ECO:0007669"/>
    <property type="project" value="UniProtKB-SubCell"/>
</dbReference>
<dbReference type="KEGG" id="afo:Afer_1212"/>
<dbReference type="InterPro" id="IPR001412">
    <property type="entry name" value="aa-tRNA-synth_I_CS"/>
</dbReference>
<dbReference type="GO" id="GO:0006428">
    <property type="term" value="P:isoleucyl-tRNA aminoacylation"/>
    <property type="evidence" value="ECO:0007669"/>
    <property type="project" value="UniProtKB-UniRule"/>
</dbReference>
<evidence type="ECO:0000256" key="12">
    <source>
        <dbReference type="ARBA" id="ARBA00023146"/>
    </source>
</evidence>
<keyword evidence="19" id="KW-1185">Reference proteome</keyword>
<dbReference type="InterPro" id="IPR009008">
    <property type="entry name" value="Val/Leu/Ile-tRNA-synth_edit"/>
</dbReference>
<comment type="similarity">
    <text evidence="3 15">Belongs to the class-I aminoacyl-tRNA synthetase family. IleS type 2 subfamily.</text>
</comment>
<dbReference type="OrthoDB" id="9810365at2"/>
<evidence type="ECO:0000256" key="13">
    <source>
        <dbReference type="ARBA" id="ARBA00025217"/>
    </source>
</evidence>
<evidence type="ECO:0000256" key="6">
    <source>
        <dbReference type="ARBA" id="ARBA00022598"/>
    </source>
</evidence>
<dbReference type="InterPro" id="IPR013155">
    <property type="entry name" value="M/V/L/I-tRNA-synth_anticd-bd"/>
</dbReference>
<dbReference type="InterPro" id="IPR023586">
    <property type="entry name" value="Ile-tRNA-ligase_type2"/>
</dbReference>
<dbReference type="InterPro" id="IPR014729">
    <property type="entry name" value="Rossmann-like_a/b/a_fold"/>
</dbReference>
<dbReference type="eggNOG" id="COG0060">
    <property type="taxonomic scope" value="Bacteria"/>
</dbReference>
<keyword evidence="6 15" id="KW-0436">Ligase</keyword>
<feature type="domain" description="Methionyl/Valyl/Leucyl/Isoleucyl-tRNA synthetase anticodon-binding" evidence="17">
    <location>
        <begin position="705"/>
        <end position="852"/>
    </location>
</feature>
<evidence type="ECO:0000313" key="19">
    <source>
        <dbReference type="Proteomes" id="UP000000771"/>
    </source>
</evidence>
<dbReference type="PRINTS" id="PR00984">
    <property type="entry name" value="TRNASYNTHILE"/>
</dbReference>